<accession>A0A4R9LS13</accession>
<dbReference type="CDD" id="cd02440">
    <property type="entry name" value="AdoMet_MTases"/>
    <property type="match status" value="1"/>
</dbReference>
<keyword evidence="3" id="KW-0949">S-adenosyl-L-methionine</keyword>
<dbReference type="PANTHER" id="PTHR43464">
    <property type="entry name" value="METHYLTRANSFERASE"/>
    <property type="match status" value="1"/>
</dbReference>
<dbReference type="OrthoDB" id="9804312at2"/>
<evidence type="ECO:0000256" key="3">
    <source>
        <dbReference type="ARBA" id="ARBA00022691"/>
    </source>
</evidence>
<organism evidence="5 6">
    <name type="scientific">Leptospira ilyithenensis</name>
    <dbReference type="NCBI Taxonomy" id="2484901"/>
    <lineage>
        <taxon>Bacteria</taxon>
        <taxon>Pseudomonadati</taxon>
        <taxon>Spirochaetota</taxon>
        <taxon>Spirochaetia</taxon>
        <taxon>Leptospirales</taxon>
        <taxon>Leptospiraceae</taxon>
        <taxon>Leptospira</taxon>
    </lineage>
</organism>
<keyword evidence="2 5" id="KW-0808">Transferase</keyword>
<sequence>MNFPNVKGIEGYSISIDKFIDATTKIEFSELHKDFLIFLTDQNASILDIGAGIGRDAFYLANIGHSVIAVEPLQEFIDVGKKLYPHQNIRWINDSLPNLESLNLHHGCFDFILASGIWHHLNDVEQLDSLIKIKNLLKPNGIFALSLRNGPPGLGTHVFPTNTTLTVIHAQKIGLKKIFLIENQPSLIKSKKDVFWSKLVLQN</sequence>
<evidence type="ECO:0000256" key="2">
    <source>
        <dbReference type="ARBA" id="ARBA00022679"/>
    </source>
</evidence>
<keyword evidence="6" id="KW-1185">Reference proteome</keyword>
<dbReference type="Proteomes" id="UP000298264">
    <property type="component" value="Unassembled WGS sequence"/>
</dbReference>
<dbReference type="InterPro" id="IPR029063">
    <property type="entry name" value="SAM-dependent_MTases_sf"/>
</dbReference>
<proteinExistence type="predicted"/>
<comment type="caution">
    <text evidence="5">The sequence shown here is derived from an EMBL/GenBank/DDBJ whole genome shotgun (WGS) entry which is preliminary data.</text>
</comment>
<gene>
    <name evidence="5" type="ORF">EHS11_11335</name>
</gene>
<dbReference type="GO" id="GO:0032259">
    <property type="term" value="P:methylation"/>
    <property type="evidence" value="ECO:0007669"/>
    <property type="project" value="UniProtKB-KW"/>
</dbReference>
<reference evidence="5" key="1">
    <citation type="journal article" date="2019" name="PLoS Negl. Trop. Dis.">
        <title>Revisiting the worldwide diversity of Leptospira species in the environment.</title>
        <authorList>
            <person name="Vincent A.T."/>
            <person name="Schiettekatte O."/>
            <person name="Bourhy P."/>
            <person name="Veyrier F.J."/>
            <person name="Picardeau M."/>
        </authorList>
    </citation>
    <scope>NUCLEOTIDE SEQUENCE [LARGE SCALE GENOMIC DNA]</scope>
    <source>
        <strain evidence="5">201400974</strain>
    </source>
</reference>
<dbReference type="Gene3D" id="3.40.50.150">
    <property type="entry name" value="Vaccinia Virus protein VP39"/>
    <property type="match status" value="1"/>
</dbReference>
<dbReference type="RefSeq" id="WP_135764527.1">
    <property type="nucleotide sequence ID" value="NZ_RQHV01000050.1"/>
</dbReference>
<name>A0A4R9LS13_9LEPT</name>
<dbReference type="PANTHER" id="PTHR43464:SF19">
    <property type="entry name" value="UBIQUINONE BIOSYNTHESIS O-METHYLTRANSFERASE, MITOCHONDRIAL"/>
    <property type="match status" value="1"/>
</dbReference>
<dbReference type="SUPFAM" id="SSF53335">
    <property type="entry name" value="S-adenosyl-L-methionine-dependent methyltransferases"/>
    <property type="match status" value="1"/>
</dbReference>
<protein>
    <submittedName>
        <fullName evidence="5">Class I SAM-dependent methyltransferase</fullName>
    </submittedName>
</protein>
<feature type="domain" description="Methyltransferase type 11" evidence="4">
    <location>
        <begin position="47"/>
        <end position="144"/>
    </location>
</feature>
<dbReference type="GO" id="GO:0008757">
    <property type="term" value="F:S-adenosylmethionine-dependent methyltransferase activity"/>
    <property type="evidence" value="ECO:0007669"/>
    <property type="project" value="InterPro"/>
</dbReference>
<dbReference type="AlphaFoldDB" id="A0A4R9LS13"/>
<evidence type="ECO:0000259" key="4">
    <source>
        <dbReference type="Pfam" id="PF08241"/>
    </source>
</evidence>
<dbReference type="InterPro" id="IPR013216">
    <property type="entry name" value="Methyltransf_11"/>
</dbReference>
<evidence type="ECO:0000313" key="6">
    <source>
        <dbReference type="Proteomes" id="UP000298264"/>
    </source>
</evidence>
<keyword evidence="1 5" id="KW-0489">Methyltransferase</keyword>
<evidence type="ECO:0000256" key="1">
    <source>
        <dbReference type="ARBA" id="ARBA00022603"/>
    </source>
</evidence>
<dbReference type="Pfam" id="PF08241">
    <property type="entry name" value="Methyltransf_11"/>
    <property type="match status" value="1"/>
</dbReference>
<dbReference type="EMBL" id="RQHV01000050">
    <property type="protein sequence ID" value="TGN09676.1"/>
    <property type="molecule type" value="Genomic_DNA"/>
</dbReference>
<evidence type="ECO:0000313" key="5">
    <source>
        <dbReference type="EMBL" id="TGN09676.1"/>
    </source>
</evidence>